<dbReference type="KEGG" id="zdf:AN401_03925"/>
<dbReference type="GO" id="GO:0003700">
    <property type="term" value="F:DNA-binding transcription factor activity"/>
    <property type="evidence" value="ECO:0007669"/>
    <property type="project" value="TreeGrafter"/>
</dbReference>
<dbReference type="PROSITE" id="PS50042">
    <property type="entry name" value="CNMP_BINDING_3"/>
    <property type="match status" value="1"/>
</dbReference>
<dbReference type="EMBL" id="CP012621">
    <property type="protein sequence ID" value="ATG73104.1"/>
    <property type="molecule type" value="Genomic_DNA"/>
</dbReference>
<evidence type="ECO:0000256" key="2">
    <source>
        <dbReference type="ARBA" id="ARBA00023125"/>
    </source>
</evidence>
<dbReference type="Pfam" id="PF13545">
    <property type="entry name" value="HTH_Crp_2"/>
    <property type="match status" value="1"/>
</dbReference>
<dbReference type="SMART" id="SM00419">
    <property type="entry name" value="HTH_CRP"/>
    <property type="match status" value="1"/>
</dbReference>
<keyword evidence="2" id="KW-0238">DNA-binding</keyword>
<gene>
    <name evidence="6" type="ORF">AN401_03925</name>
</gene>
<sequence length="203" mass="22337">MTPLPAPLADLRQYCHQLELPAGQQLMSPGQACQGFIWVLSGQVAVSLLGRQGRDVELYRLNPGDSCVLTTSCLFGNSPFPATAATTRPCRLLLLPEAEFNRALEQSPSFRRLVFASLGERLAALMAQIESIAFDSIDSRLARALLAPGHDELAVTHEQLAQRIGSAREVVSRRLSHFSRQGWLSLSRGHIRLLNADALRRLL</sequence>
<name>A0A291HLV4_9GAMM</name>
<evidence type="ECO:0000313" key="6">
    <source>
        <dbReference type="EMBL" id="ATG73104.1"/>
    </source>
</evidence>
<evidence type="ECO:0000313" key="7">
    <source>
        <dbReference type="Proteomes" id="UP000217763"/>
    </source>
</evidence>
<dbReference type="GO" id="GO:0005829">
    <property type="term" value="C:cytosol"/>
    <property type="evidence" value="ECO:0007669"/>
    <property type="project" value="TreeGrafter"/>
</dbReference>
<evidence type="ECO:0000259" key="5">
    <source>
        <dbReference type="PROSITE" id="PS51063"/>
    </source>
</evidence>
<dbReference type="PROSITE" id="PS51063">
    <property type="entry name" value="HTH_CRP_2"/>
    <property type="match status" value="1"/>
</dbReference>
<evidence type="ECO:0000256" key="1">
    <source>
        <dbReference type="ARBA" id="ARBA00023015"/>
    </source>
</evidence>
<dbReference type="Gene3D" id="1.10.10.10">
    <property type="entry name" value="Winged helix-like DNA-binding domain superfamily/Winged helix DNA-binding domain"/>
    <property type="match status" value="1"/>
</dbReference>
<feature type="domain" description="Cyclic nucleotide-binding" evidence="4">
    <location>
        <begin position="12"/>
        <end position="121"/>
    </location>
</feature>
<dbReference type="SUPFAM" id="SSF46785">
    <property type="entry name" value="Winged helix' DNA-binding domain"/>
    <property type="match status" value="1"/>
</dbReference>
<organism evidence="6 7">
    <name type="scientific">Zobellella denitrificans</name>
    <dbReference type="NCBI Taxonomy" id="347534"/>
    <lineage>
        <taxon>Bacteria</taxon>
        <taxon>Pseudomonadati</taxon>
        <taxon>Pseudomonadota</taxon>
        <taxon>Gammaproteobacteria</taxon>
        <taxon>Aeromonadales</taxon>
        <taxon>Aeromonadaceae</taxon>
        <taxon>Zobellella</taxon>
    </lineage>
</organism>
<dbReference type="PANTHER" id="PTHR24567">
    <property type="entry name" value="CRP FAMILY TRANSCRIPTIONAL REGULATORY PROTEIN"/>
    <property type="match status" value="1"/>
</dbReference>
<reference evidence="7" key="1">
    <citation type="submission" date="2015-09" db="EMBL/GenBank/DDBJ databases">
        <authorList>
            <person name="Shao Z."/>
            <person name="Wang L."/>
        </authorList>
    </citation>
    <scope>NUCLEOTIDE SEQUENCE [LARGE SCALE GENOMIC DNA]</scope>
    <source>
        <strain evidence="7">F13-1</strain>
    </source>
</reference>
<keyword evidence="7" id="KW-1185">Reference proteome</keyword>
<evidence type="ECO:0000256" key="3">
    <source>
        <dbReference type="ARBA" id="ARBA00023163"/>
    </source>
</evidence>
<dbReference type="RefSeq" id="WP_096778592.1">
    <property type="nucleotide sequence ID" value="NZ_CP012621.1"/>
</dbReference>
<keyword evidence="1" id="KW-0805">Transcription regulation</keyword>
<dbReference type="InterPro" id="IPR012318">
    <property type="entry name" value="HTH_CRP"/>
</dbReference>
<dbReference type="Proteomes" id="UP000217763">
    <property type="component" value="Chromosome"/>
</dbReference>
<dbReference type="InterPro" id="IPR014710">
    <property type="entry name" value="RmlC-like_jellyroll"/>
</dbReference>
<dbReference type="InterPro" id="IPR036390">
    <property type="entry name" value="WH_DNA-bd_sf"/>
</dbReference>
<feature type="domain" description="HTH crp-type" evidence="5">
    <location>
        <begin position="135"/>
        <end position="197"/>
    </location>
</feature>
<dbReference type="Pfam" id="PF00027">
    <property type="entry name" value="cNMP_binding"/>
    <property type="match status" value="1"/>
</dbReference>
<protein>
    <recommendedName>
        <fullName evidence="8">Crp/Fnr family transcriptional regulator</fullName>
    </recommendedName>
</protein>
<keyword evidence="3" id="KW-0804">Transcription</keyword>
<dbReference type="PANTHER" id="PTHR24567:SF74">
    <property type="entry name" value="HTH-TYPE TRANSCRIPTIONAL REGULATOR ARCR"/>
    <property type="match status" value="1"/>
</dbReference>
<dbReference type="AlphaFoldDB" id="A0A291HLV4"/>
<dbReference type="GO" id="GO:0003677">
    <property type="term" value="F:DNA binding"/>
    <property type="evidence" value="ECO:0007669"/>
    <property type="project" value="UniProtKB-KW"/>
</dbReference>
<evidence type="ECO:0000259" key="4">
    <source>
        <dbReference type="PROSITE" id="PS50042"/>
    </source>
</evidence>
<evidence type="ECO:0008006" key="8">
    <source>
        <dbReference type="Google" id="ProtNLM"/>
    </source>
</evidence>
<dbReference type="InterPro" id="IPR036388">
    <property type="entry name" value="WH-like_DNA-bd_sf"/>
</dbReference>
<dbReference type="Gene3D" id="2.60.120.10">
    <property type="entry name" value="Jelly Rolls"/>
    <property type="match status" value="1"/>
</dbReference>
<dbReference type="InterPro" id="IPR018490">
    <property type="entry name" value="cNMP-bd_dom_sf"/>
</dbReference>
<dbReference type="InterPro" id="IPR050397">
    <property type="entry name" value="Env_Response_Regulators"/>
</dbReference>
<dbReference type="InterPro" id="IPR000595">
    <property type="entry name" value="cNMP-bd_dom"/>
</dbReference>
<dbReference type="SUPFAM" id="SSF51206">
    <property type="entry name" value="cAMP-binding domain-like"/>
    <property type="match status" value="1"/>
</dbReference>
<proteinExistence type="predicted"/>
<accession>A0A291HLV4</accession>
<dbReference type="CDD" id="cd00038">
    <property type="entry name" value="CAP_ED"/>
    <property type="match status" value="1"/>
</dbReference>